<evidence type="ECO:0000256" key="6">
    <source>
        <dbReference type="ARBA" id="ARBA00023304"/>
    </source>
</evidence>
<evidence type="ECO:0000256" key="2">
    <source>
        <dbReference type="ARBA" id="ARBA00005025"/>
    </source>
</evidence>
<dbReference type="CDD" id="cd04878">
    <property type="entry name" value="ACT_AHAS"/>
    <property type="match status" value="1"/>
</dbReference>
<dbReference type="Pfam" id="PF10369">
    <property type="entry name" value="ALS_ss_C"/>
    <property type="match status" value="1"/>
</dbReference>
<proteinExistence type="inferred from homology"/>
<dbReference type="InterPro" id="IPR004789">
    <property type="entry name" value="Acetalactate_synth_ssu"/>
</dbReference>
<dbReference type="GO" id="GO:0009099">
    <property type="term" value="P:L-valine biosynthetic process"/>
    <property type="evidence" value="ECO:0007669"/>
    <property type="project" value="UniProtKB-UniRule"/>
</dbReference>
<dbReference type="EMBL" id="AF129502">
    <property type="protein sequence ID" value="AAF13792.1"/>
    <property type="molecule type" value="Genomic_DNA"/>
</dbReference>
<reference evidence="10" key="1">
    <citation type="journal article" date="1999" name="Mol. Biol. Evol.">
        <title>Sequence evolution in bacterial endosymbionts having extreme base compositions.</title>
        <authorList>
            <person name="Clark M.A."/>
            <person name="Moran N.A."/>
            <person name="Baumann P."/>
        </authorList>
    </citation>
    <scope>NUCLEOTIDE SEQUENCE</scope>
</reference>
<dbReference type="GO" id="GO:0009097">
    <property type="term" value="P:isoleucine biosynthetic process"/>
    <property type="evidence" value="ECO:0007669"/>
    <property type="project" value="UniProtKB-UniRule"/>
</dbReference>
<comment type="pathway">
    <text evidence="2 8">Amino-acid biosynthesis; L-valine biosynthesis; L-valine from pyruvate: step 1/4.</text>
</comment>
<evidence type="ECO:0000256" key="4">
    <source>
        <dbReference type="ARBA" id="ARBA00011744"/>
    </source>
</evidence>
<dbReference type="GO" id="GO:0003984">
    <property type="term" value="F:acetolactate synthase activity"/>
    <property type="evidence" value="ECO:0007669"/>
    <property type="project" value="UniProtKB-UniRule"/>
</dbReference>
<evidence type="ECO:0000256" key="1">
    <source>
        <dbReference type="ARBA" id="ARBA00004974"/>
    </source>
</evidence>
<name>Q9RQ64_9GAMM</name>
<evidence type="ECO:0000313" key="10">
    <source>
        <dbReference type="EMBL" id="AAF13792.1"/>
    </source>
</evidence>
<keyword evidence="8" id="KW-0808">Transferase</keyword>
<dbReference type="EC" id="2.2.1.6" evidence="8"/>
<dbReference type="SUPFAM" id="SSF55021">
    <property type="entry name" value="ACT-like"/>
    <property type="match status" value="2"/>
</dbReference>
<dbReference type="UniPathway" id="UPA00049">
    <property type="reaction ID" value="UER00059"/>
</dbReference>
<dbReference type="InterPro" id="IPR039557">
    <property type="entry name" value="AHAS_ACT"/>
</dbReference>
<evidence type="ECO:0000256" key="7">
    <source>
        <dbReference type="ARBA" id="ARBA00048670"/>
    </source>
</evidence>
<dbReference type="AlphaFoldDB" id="Q9RQ64"/>
<comment type="subunit">
    <text evidence="4 8">Dimer of large and small chains.</text>
</comment>
<dbReference type="PROSITE" id="PS51671">
    <property type="entry name" value="ACT"/>
    <property type="match status" value="1"/>
</dbReference>
<evidence type="ECO:0000256" key="8">
    <source>
        <dbReference type="RuleBase" id="RU368092"/>
    </source>
</evidence>
<dbReference type="PANTHER" id="PTHR30239">
    <property type="entry name" value="ACETOLACTATE SYNTHASE SMALL SUBUNIT"/>
    <property type="match status" value="1"/>
</dbReference>
<dbReference type="GO" id="GO:0005829">
    <property type="term" value="C:cytosol"/>
    <property type="evidence" value="ECO:0007669"/>
    <property type="project" value="TreeGrafter"/>
</dbReference>
<evidence type="ECO:0000259" key="9">
    <source>
        <dbReference type="PROSITE" id="PS51671"/>
    </source>
</evidence>
<dbReference type="InterPro" id="IPR019455">
    <property type="entry name" value="Acetolactate_synth_ssu_C"/>
</dbReference>
<dbReference type="InterPro" id="IPR027271">
    <property type="entry name" value="Acetolactate_synth/TF_NikR_C"/>
</dbReference>
<dbReference type="UniPathway" id="UPA00047">
    <property type="reaction ID" value="UER00055"/>
</dbReference>
<dbReference type="InterPro" id="IPR045865">
    <property type="entry name" value="ACT-like_dom_sf"/>
</dbReference>
<keyword evidence="6 8" id="KW-0100">Branched-chain amino acid biosynthesis</keyword>
<evidence type="ECO:0000256" key="5">
    <source>
        <dbReference type="ARBA" id="ARBA00022605"/>
    </source>
</evidence>
<organism evidence="10">
    <name type="scientific">Buchnera aphidicola</name>
    <dbReference type="NCBI Taxonomy" id="9"/>
    <lineage>
        <taxon>Bacteria</taxon>
        <taxon>Pseudomonadati</taxon>
        <taxon>Pseudomonadota</taxon>
        <taxon>Gammaproteobacteria</taxon>
        <taxon>Enterobacterales</taxon>
        <taxon>Erwiniaceae</taxon>
        <taxon>Buchnera</taxon>
    </lineage>
</organism>
<dbReference type="InterPro" id="IPR002912">
    <property type="entry name" value="ACT_dom"/>
</dbReference>
<dbReference type="NCBIfam" id="NF008864">
    <property type="entry name" value="PRK11895.1"/>
    <property type="match status" value="1"/>
</dbReference>
<dbReference type="NCBIfam" id="TIGR00119">
    <property type="entry name" value="acolac_sm"/>
    <property type="match status" value="1"/>
</dbReference>
<dbReference type="PANTHER" id="PTHR30239:SF0">
    <property type="entry name" value="ACETOLACTATE SYNTHASE SMALL SUBUNIT 1, CHLOROPLASTIC"/>
    <property type="match status" value="1"/>
</dbReference>
<comment type="catalytic activity">
    <reaction evidence="7 8">
        <text>2 pyruvate + H(+) = (2S)-2-acetolactate + CO2</text>
        <dbReference type="Rhea" id="RHEA:25249"/>
        <dbReference type="ChEBI" id="CHEBI:15361"/>
        <dbReference type="ChEBI" id="CHEBI:15378"/>
        <dbReference type="ChEBI" id="CHEBI:16526"/>
        <dbReference type="ChEBI" id="CHEBI:58476"/>
        <dbReference type="EC" id="2.2.1.6"/>
    </reaction>
</comment>
<accession>Q9RQ64</accession>
<dbReference type="FunFam" id="3.30.70.260:FF:000001">
    <property type="entry name" value="Acetolactate synthase, small subunit"/>
    <property type="match status" value="1"/>
</dbReference>
<dbReference type="Pfam" id="PF22629">
    <property type="entry name" value="ACT_AHAS_ss"/>
    <property type="match status" value="1"/>
</dbReference>
<protein>
    <recommendedName>
        <fullName evidence="8">Acetolactate synthase small subunit</fullName>
        <shortName evidence="8">AHAS</shortName>
        <shortName evidence="8">ALS</shortName>
        <ecNumber evidence="8">2.2.1.6</ecNumber>
    </recommendedName>
    <alternativeName>
        <fullName evidence="8">Acetohydroxy-acid synthase small subunit</fullName>
    </alternativeName>
</protein>
<sequence>MKRIISVLLENESGALSRVVGLFSQRGYNIESITVAPTEDSSISKITIQTMGDKKIIEQIEKQLHKLIDVLRVTEIEYENHLEREIILIKNQKYNSNTRKEIKQITDIFEGIIVKLTSLYYIIQLSGTSNKIDSYLAVIRNISEIIEISRSGVISISRN</sequence>
<dbReference type="GO" id="GO:1990610">
    <property type="term" value="F:acetolactate synthase regulator activity"/>
    <property type="evidence" value="ECO:0007669"/>
    <property type="project" value="UniProtKB-UniRule"/>
</dbReference>
<feature type="domain" description="ACT" evidence="9">
    <location>
        <begin position="4"/>
        <end position="78"/>
    </location>
</feature>
<comment type="function">
    <text evidence="8">Catalyzes the conversion of 2 pyruvate molecules into acetolactate in the first common step of the biosynthetic pathway of the branched-amino acids such as leucine, isoleucine, and valine.</text>
</comment>
<keyword evidence="5 8" id="KW-0028">Amino-acid biosynthesis</keyword>
<gene>
    <name evidence="10" type="primary">ilvH</name>
</gene>
<comment type="similarity">
    <text evidence="3 8">Belongs to the acetolactate synthase small subunit family.</text>
</comment>
<dbReference type="Gene3D" id="3.30.70.260">
    <property type="match status" value="1"/>
</dbReference>
<dbReference type="Gene3D" id="3.30.70.1150">
    <property type="entry name" value="ACT-like. Chain A, domain 2"/>
    <property type="match status" value="1"/>
</dbReference>
<dbReference type="InterPro" id="IPR054480">
    <property type="entry name" value="AHAS_small-like_ACT"/>
</dbReference>
<comment type="pathway">
    <text evidence="1 8">Amino-acid biosynthesis; L-isoleucine biosynthesis; L-isoleucine from 2-oxobutanoate: step 1/4.</text>
</comment>
<evidence type="ECO:0000256" key="3">
    <source>
        <dbReference type="ARBA" id="ARBA00006341"/>
    </source>
</evidence>